<dbReference type="EMBL" id="RSAS01000662">
    <property type="protein sequence ID" value="RRR69175.1"/>
    <property type="molecule type" value="Genomic_DNA"/>
</dbReference>
<evidence type="ECO:0000313" key="2">
    <source>
        <dbReference type="EMBL" id="RRR69175.1"/>
    </source>
</evidence>
<keyword evidence="1" id="KW-0560">Oxidoreductase</keyword>
<gene>
    <name evidence="2" type="ORF">EI684_16400</name>
</gene>
<sequence>MADQNIMDVSTPFPLLYGTTPPRADAPADRVLGAAARLAQRVAALPLDGLVVYDVQDETPRTAEPRPFPFLPTLEAPNYGKLLHQLTGKPIITYKCVAAETEATWPLWLDQASQQHGVRYLSLVGLASSRDTRSAIALSRASTLAANHPANFVLGGVAIAERHSPTRSESQRLLVKMSHGCRYFISQAVYDANPTIQLLSDYAHDCAAQGLTPRRIILDFVPVGRPQTLRFMRWLGIAIPDATASTILDDPAPLTRSIAVCRELLQRILDQPYADQLPLGVAVESVSINREEIGATVELVHTLREVAQQRGLV</sequence>
<protein>
    <recommendedName>
        <fullName evidence="4">Methylenetetrahydrofolate reductase</fullName>
    </recommendedName>
</protein>
<dbReference type="GO" id="GO:0016491">
    <property type="term" value="F:oxidoreductase activity"/>
    <property type="evidence" value="ECO:0007669"/>
    <property type="project" value="UniProtKB-KW"/>
</dbReference>
<name>A0A426TUY1_9CHLR</name>
<evidence type="ECO:0008006" key="4">
    <source>
        <dbReference type="Google" id="ProtNLM"/>
    </source>
</evidence>
<comment type="caution">
    <text evidence="2">The sequence shown here is derived from an EMBL/GenBank/DDBJ whole genome shotgun (WGS) entry which is preliminary data.</text>
</comment>
<dbReference type="Gene3D" id="3.20.20.220">
    <property type="match status" value="1"/>
</dbReference>
<dbReference type="InterPro" id="IPR029041">
    <property type="entry name" value="FAD-linked_oxidoreductase-like"/>
</dbReference>
<reference evidence="2 3" key="1">
    <citation type="submission" date="2018-12" db="EMBL/GenBank/DDBJ databases">
        <title>Genome Sequence of Candidatus Viridilinea halotolerans isolated from saline sulfide-rich spring.</title>
        <authorList>
            <person name="Grouzdev D.S."/>
            <person name="Burganskaya E.I."/>
            <person name="Krutkina M.S."/>
            <person name="Sukhacheva M.V."/>
            <person name="Gorlenko V.M."/>
        </authorList>
    </citation>
    <scope>NUCLEOTIDE SEQUENCE [LARGE SCALE GENOMIC DNA]</scope>
    <source>
        <strain evidence="2">Chok-6</strain>
    </source>
</reference>
<dbReference type="Proteomes" id="UP000280307">
    <property type="component" value="Unassembled WGS sequence"/>
</dbReference>
<dbReference type="SUPFAM" id="SSF51730">
    <property type="entry name" value="FAD-linked oxidoreductase"/>
    <property type="match status" value="1"/>
</dbReference>
<evidence type="ECO:0000256" key="1">
    <source>
        <dbReference type="ARBA" id="ARBA00023002"/>
    </source>
</evidence>
<dbReference type="AlphaFoldDB" id="A0A426TUY1"/>
<accession>A0A426TUY1</accession>
<organism evidence="2 3">
    <name type="scientific">Candidatus Viridilinea halotolerans</name>
    <dbReference type="NCBI Taxonomy" id="2491704"/>
    <lineage>
        <taxon>Bacteria</taxon>
        <taxon>Bacillati</taxon>
        <taxon>Chloroflexota</taxon>
        <taxon>Chloroflexia</taxon>
        <taxon>Chloroflexales</taxon>
        <taxon>Chloroflexineae</taxon>
        <taxon>Oscillochloridaceae</taxon>
        <taxon>Candidatus Viridilinea</taxon>
    </lineage>
</organism>
<evidence type="ECO:0000313" key="3">
    <source>
        <dbReference type="Proteomes" id="UP000280307"/>
    </source>
</evidence>
<proteinExistence type="predicted"/>